<evidence type="ECO:0000313" key="12">
    <source>
        <dbReference type="Proteomes" id="UP000046395"/>
    </source>
</evidence>
<dbReference type="GO" id="GO:0044210">
    <property type="term" value="P:'de novo' CTP biosynthetic process"/>
    <property type="evidence" value="ECO:0007669"/>
    <property type="project" value="UniProtKB-UniRule"/>
</dbReference>
<proteinExistence type="inferred from homology"/>
<keyword evidence="7 9" id="KW-0665">Pyrimidine biosynthesis</keyword>
<reference evidence="13 14" key="3">
    <citation type="submission" date="2019-12" db="UniProtKB">
        <authorList>
            <consortium name="WormBaseParasite"/>
        </authorList>
    </citation>
    <scope>IDENTIFICATION</scope>
</reference>
<dbReference type="PANTHER" id="PTHR11550">
    <property type="entry name" value="CTP SYNTHASE"/>
    <property type="match status" value="1"/>
</dbReference>
<dbReference type="Pfam" id="PF00117">
    <property type="entry name" value="GATase"/>
    <property type="match status" value="1"/>
</dbReference>
<evidence type="ECO:0000313" key="14">
    <source>
        <dbReference type="WBParaSite" id="TMUE_3000013451.1"/>
    </source>
</evidence>
<evidence type="ECO:0000256" key="7">
    <source>
        <dbReference type="ARBA" id="ARBA00022975"/>
    </source>
</evidence>
<keyword evidence="6 9" id="KW-0315">Glutamine amidotransferase</keyword>
<dbReference type="GO" id="GO:0019856">
    <property type="term" value="P:pyrimidine nucleobase biosynthetic process"/>
    <property type="evidence" value="ECO:0007669"/>
    <property type="project" value="TreeGrafter"/>
</dbReference>
<dbReference type="Pfam" id="PF06418">
    <property type="entry name" value="CTP_synth_N"/>
    <property type="match status" value="1"/>
</dbReference>
<reference evidence="12" key="1">
    <citation type="submission" date="2013-11" db="EMBL/GenBank/DDBJ databases">
        <authorList>
            <person name="Aslett M."/>
        </authorList>
    </citation>
    <scope>NUCLEOTIDE SEQUENCE [LARGE SCALE GENOMIC DNA]</scope>
    <source>
        <strain evidence="12">Edinburgh</strain>
    </source>
</reference>
<dbReference type="InterPro" id="IPR017926">
    <property type="entry name" value="GATASE"/>
</dbReference>
<dbReference type="EC" id="6.3.4.2" evidence="9"/>
<protein>
    <recommendedName>
        <fullName evidence="9">CTP synthase</fullName>
        <ecNumber evidence="9">6.3.4.2</ecNumber>
    </recommendedName>
    <alternativeName>
        <fullName evidence="9">UTP--ammonia ligase</fullName>
    </alternativeName>
</protein>
<dbReference type="GO" id="GO:0005524">
    <property type="term" value="F:ATP binding"/>
    <property type="evidence" value="ECO:0007669"/>
    <property type="project" value="UniProtKB-KW"/>
</dbReference>
<evidence type="ECO:0000256" key="1">
    <source>
        <dbReference type="ARBA" id="ARBA00005171"/>
    </source>
</evidence>
<dbReference type="InterPro" id="IPR029062">
    <property type="entry name" value="Class_I_gatase-like"/>
</dbReference>
<accession>A0A5S6R1R2</accession>
<evidence type="ECO:0000256" key="6">
    <source>
        <dbReference type="ARBA" id="ARBA00022962"/>
    </source>
</evidence>
<organism evidence="12 13">
    <name type="scientific">Trichuris muris</name>
    <name type="common">Mouse whipworm</name>
    <dbReference type="NCBI Taxonomy" id="70415"/>
    <lineage>
        <taxon>Eukaryota</taxon>
        <taxon>Metazoa</taxon>
        <taxon>Ecdysozoa</taxon>
        <taxon>Nematoda</taxon>
        <taxon>Enoplea</taxon>
        <taxon>Dorylaimia</taxon>
        <taxon>Trichinellida</taxon>
        <taxon>Trichuridae</taxon>
        <taxon>Trichuris</taxon>
    </lineage>
</organism>
<evidence type="ECO:0000259" key="10">
    <source>
        <dbReference type="Pfam" id="PF00117"/>
    </source>
</evidence>
<comment type="pathway">
    <text evidence="1 9">Pyrimidine metabolism; CTP biosynthesis via de novo pathway; CTP from UDP: step 2/2.</text>
</comment>
<dbReference type="InterPro" id="IPR017456">
    <property type="entry name" value="CTP_synthase_N"/>
</dbReference>
<dbReference type="Gene3D" id="3.40.50.880">
    <property type="match status" value="1"/>
</dbReference>
<keyword evidence="5 9" id="KW-0067">ATP-binding</keyword>
<dbReference type="WBParaSite" id="TMUE_3000013368.1">
    <property type="protein sequence ID" value="TMUE_3000013368.1"/>
    <property type="gene ID" value="WBGene00286395"/>
</dbReference>
<dbReference type="WBParaSite" id="TMUE_3000013451.1">
    <property type="protein sequence ID" value="TMUE_3000013451.1"/>
    <property type="gene ID" value="WBGene00301941"/>
</dbReference>
<feature type="domain" description="Glutamine amidotransferase" evidence="10">
    <location>
        <begin position="312"/>
        <end position="535"/>
    </location>
</feature>
<dbReference type="InterPro" id="IPR027417">
    <property type="entry name" value="P-loop_NTPase"/>
</dbReference>
<dbReference type="SUPFAM" id="SSF52540">
    <property type="entry name" value="P-loop containing nucleoside triphosphate hydrolases"/>
    <property type="match status" value="1"/>
</dbReference>
<name>A0A5S6R1R2_TRIMR</name>
<evidence type="ECO:0000256" key="2">
    <source>
        <dbReference type="ARBA" id="ARBA00007533"/>
    </source>
</evidence>
<evidence type="ECO:0000313" key="13">
    <source>
        <dbReference type="WBParaSite" id="TMUE_3000013368.1"/>
    </source>
</evidence>
<evidence type="ECO:0000256" key="3">
    <source>
        <dbReference type="ARBA" id="ARBA00022598"/>
    </source>
</evidence>
<keyword evidence="4 9" id="KW-0547">Nucleotide-binding</keyword>
<dbReference type="GO" id="GO:0042802">
    <property type="term" value="F:identical protein binding"/>
    <property type="evidence" value="ECO:0007669"/>
    <property type="project" value="TreeGrafter"/>
</dbReference>
<dbReference type="STRING" id="70415.A0A5S6R1R2"/>
<evidence type="ECO:0000256" key="5">
    <source>
        <dbReference type="ARBA" id="ARBA00022840"/>
    </source>
</evidence>
<comment type="catalytic activity">
    <reaction evidence="8 9">
        <text>UTP + L-glutamine + ATP + H2O = CTP + L-glutamate + ADP + phosphate + 2 H(+)</text>
        <dbReference type="Rhea" id="RHEA:26426"/>
        <dbReference type="ChEBI" id="CHEBI:15377"/>
        <dbReference type="ChEBI" id="CHEBI:15378"/>
        <dbReference type="ChEBI" id="CHEBI:29985"/>
        <dbReference type="ChEBI" id="CHEBI:30616"/>
        <dbReference type="ChEBI" id="CHEBI:37563"/>
        <dbReference type="ChEBI" id="CHEBI:43474"/>
        <dbReference type="ChEBI" id="CHEBI:46398"/>
        <dbReference type="ChEBI" id="CHEBI:58359"/>
        <dbReference type="ChEBI" id="CHEBI:456216"/>
        <dbReference type="EC" id="6.3.4.2"/>
    </reaction>
</comment>
<evidence type="ECO:0000256" key="8">
    <source>
        <dbReference type="ARBA" id="ARBA00047781"/>
    </source>
</evidence>
<dbReference type="NCBIfam" id="NF003792">
    <property type="entry name" value="PRK05380.1"/>
    <property type="match status" value="1"/>
</dbReference>
<dbReference type="Gene3D" id="3.40.50.300">
    <property type="entry name" value="P-loop containing nucleotide triphosphate hydrolases"/>
    <property type="match status" value="1"/>
</dbReference>
<comment type="function">
    <text evidence="9">Catalyzes the ATP-dependent amination of UTP to CTP with either L-glutamine or ammonia as the source of nitrogen.</text>
</comment>
<dbReference type="UniPathway" id="UPA00159">
    <property type="reaction ID" value="UER00277"/>
</dbReference>
<reference evidence="12" key="2">
    <citation type="submission" date="2014-03" db="EMBL/GenBank/DDBJ databases">
        <title>The whipworm genome and dual-species transcriptomics of an intimate host-pathogen interaction.</title>
        <authorList>
            <person name="Foth B.J."/>
            <person name="Tsai I.J."/>
            <person name="Reid A.J."/>
            <person name="Bancroft A.J."/>
            <person name="Nichol S."/>
            <person name="Tracey A."/>
            <person name="Holroyd N."/>
            <person name="Cotton J.A."/>
            <person name="Stanley E.J."/>
            <person name="Zarowiecki M."/>
            <person name="Liu J.Z."/>
            <person name="Huckvale T."/>
            <person name="Cooper P.J."/>
            <person name="Grencis R.K."/>
            <person name="Berriman M."/>
        </authorList>
    </citation>
    <scope>NUCLEOTIDE SEQUENCE [LARGE SCALE GENOMIC DNA]</scope>
    <source>
        <strain evidence="12">Edinburgh</strain>
    </source>
</reference>
<evidence type="ECO:0000259" key="11">
    <source>
        <dbReference type="Pfam" id="PF06418"/>
    </source>
</evidence>
<evidence type="ECO:0000256" key="4">
    <source>
        <dbReference type="ARBA" id="ARBA00022741"/>
    </source>
</evidence>
<dbReference type="InterPro" id="IPR004468">
    <property type="entry name" value="CTP_synthase"/>
</dbReference>
<keyword evidence="3 9" id="KW-0436">Ligase</keyword>
<sequence>MKYILVTGGVASGIGKATIATSIGVILQCHGVRVTVVRLDPKLNIDSSRCTVKDHGEIFVLDDGSELDAAFGDYENFLNIRLTGDHNITGGKIYSEVISKASRGEYGGQKVKVFPHICDAVHEHVTRVANRPIDGIYELAEVCIIDLKGTVGDMQSAAFIQALRFFKAKVSSDNFIVVHVCLLPDPNESCKGSVSLNPVSYSLSEFMKMGINPDIVVCRTRTKFPEGIQAQVNAGMILQQVICVPDVPNVYKVPEMLASQGLGDVINTRLHFERYSADSPTLDSWKELAFRMEHESWDVKIALVAEQAHHSEAYASAVKALNHASVACHRNVVIRPFDCGALYKTVRSGGRKSVEDMWNQIRDCHGMLVIGDYREINLEGKILACKFARENRIPLLAVSSGMYAAIIEFSRSVLLLDGAASVAQNPTTKHPLIISSVDRFNNVRKGLRRTVLSPEPSVTSRLYGGLRFIEERHRSKFQVNTNYVELLESNGMLFVGRAADNSRVDIGELQGQQFYVAVDFHPEFRSAGLRPSPLYVGLILAASSQLVDALSVISFPLFPTHV</sequence>
<dbReference type="GO" id="GO:0003883">
    <property type="term" value="F:CTP synthase activity"/>
    <property type="evidence" value="ECO:0007669"/>
    <property type="project" value="UniProtKB-UniRule"/>
</dbReference>
<dbReference type="AlphaFoldDB" id="A0A5S6R1R2"/>
<dbReference type="PANTHER" id="PTHR11550:SF0">
    <property type="entry name" value="CTP SYNTHASE-RELATED"/>
    <property type="match status" value="1"/>
</dbReference>
<keyword evidence="12" id="KW-1185">Reference proteome</keyword>
<evidence type="ECO:0000256" key="9">
    <source>
        <dbReference type="RuleBase" id="RU810713"/>
    </source>
</evidence>
<dbReference type="SUPFAM" id="SSF52317">
    <property type="entry name" value="Class I glutamine amidotransferase-like"/>
    <property type="match status" value="1"/>
</dbReference>
<feature type="domain" description="CTP synthase N-terminal" evidence="11">
    <location>
        <begin position="2"/>
        <end position="271"/>
    </location>
</feature>
<dbReference type="Proteomes" id="UP000046395">
    <property type="component" value="Unassembled WGS sequence"/>
</dbReference>
<comment type="similarity">
    <text evidence="2 9">Belongs to the CTP synthase family.</text>
</comment>